<evidence type="ECO:0000313" key="13">
    <source>
        <dbReference type="Proteomes" id="UP000738359"/>
    </source>
</evidence>
<dbReference type="SMART" id="SM01407">
    <property type="entry name" value="NAC"/>
    <property type="match status" value="1"/>
</dbReference>
<evidence type="ECO:0000259" key="11">
    <source>
        <dbReference type="PROSITE" id="PS51151"/>
    </source>
</evidence>
<evidence type="ECO:0000256" key="2">
    <source>
        <dbReference type="ARBA" id="ARBA00022598"/>
    </source>
</evidence>
<dbReference type="Pfam" id="PF19026">
    <property type="entry name" value="UBA_HYPK"/>
    <property type="match status" value="1"/>
</dbReference>
<feature type="compositionally biased region" description="Polar residues" evidence="10">
    <location>
        <begin position="237"/>
        <end position="250"/>
    </location>
</feature>
<comment type="catalytic activity">
    <reaction evidence="7">
        <text>tRNA(Arg) + L-arginine + ATP = L-arginyl-tRNA(Arg) + AMP + diphosphate</text>
        <dbReference type="Rhea" id="RHEA:20301"/>
        <dbReference type="Rhea" id="RHEA-COMP:9658"/>
        <dbReference type="Rhea" id="RHEA-COMP:9673"/>
        <dbReference type="ChEBI" id="CHEBI:30616"/>
        <dbReference type="ChEBI" id="CHEBI:32682"/>
        <dbReference type="ChEBI" id="CHEBI:33019"/>
        <dbReference type="ChEBI" id="CHEBI:78442"/>
        <dbReference type="ChEBI" id="CHEBI:78513"/>
        <dbReference type="ChEBI" id="CHEBI:456215"/>
        <dbReference type="EC" id="6.1.1.19"/>
    </reaction>
</comment>
<proteinExistence type="inferred from homology"/>
<evidence type="ECO:0000256" key="5">
    <source>
        <dbReference type="ARBA" id="ARBA00022917"/>
    </source>
</evidence>
<evidence type="ECO:0000256" key="10">
    <source>
        <dbReference type="SAM" id="MobiDB-lite"/>
    </source>
</evidence>
<organism evidence="12 13">
    <name type="scientific">Mortierella alpina</name>
    <name type="common">Oleaginous fungus</name>
    <name type="synonym">Mortierella renispora</name>
    <dbReference type="NCBI Taxonomy" id="64518"/>
    <lineage>
        <taxon>Eukaryota</taxon>
        <taxon>Fungi</taxon>
        <taxon>Fungi incertae sedis</taxon>
        <taxon>Mucoromycota</taxon>
        <taxon>Mortierellomycotina</taxon>
        <taxon>Mortierellomycetes</taxon>
        <taxon>Mortierellales</taxon>
        <taxon>Mortierellaceae</taxon>
        <taxon>Mortierella</taxon>
    </lineage>
</organism>
<dbReference type="SMART" id="SM00836">
    <property type="entry name" value="DALR_1"/>
    <property type="match status" value="1"/>
</dbReference>
<evidence type="ECO:0000256" key="7">
    <source>
        <dbReference type="ARBA" id="ARBA00049339"/>
    </source>
</evidence>
<dbReference type="GO" id="GO:0005739">
    <property type="term" value="C:mitochondrion"/>
    <property type="evidence" value="ECO:0007669"/>
    <property type="project" value="TreeGrafter"/>
</dbReference>
<keyword evidence="13" id="KW-1185">Reference proteome</keyword>
<dbReference type="Gene3D" id="2.20.70.30">
    <property type="entry name" value="Nascent polypeptide-associated complex domain"/>
    <property type="match status" value="1"/>
</dbReference>
<gene>
    <name evidence="12" type="primary">RARS2_1</name>
    <name evidence="12" type="ORF">BGZ70_002856</name>
</gene>
<keyword evidence="8" id="KW-0804">Transcription</keyword>
<keyword evidence="2 9" id="KW-0436">Ligase</keyword>
<keyword evidence="8" id="KW-0805">Transcription regulation</keyword>
<dbReference type="PROSITE" id="PS51151">
    <property type="entry name" value="NAC_AB"/>
    <property type="match status" value="1"/>
</dbReference>
<dbReference type="InterPro" id="IPR038187">
    <property type="entry name" value="NAC_A/B_dom_sf"/>
</dbReference>
<dbReference type="CDD" id="cd22054">
    <property type="entry name" value="NAC_NACA"/>
    <property type="match status" value="1"/>
</dbReference>
<dbReference type="Pfam" id="PF01849">
    <property type="entry name" value="NAC"/>
    <property type="match status" value="1"/>
</dbReference>
<name>A0A9P6LWC2_MORAP</name>
<dbReference type="GO" id="GO:0006420">
    <property type="term" value="P:arginyl-tRNA aminoacylation"/>
    <property type="evidence" value="ECO:0007669"/>
    <property type="project" value="InterPro"/>
</dbReference>
<dbReference type="AlphaFoldDB" id="A0A9P6LWC2"/>
<dbReference type="Proteomes" id="UP000738359">
    <property type="component" value="Unassembled WGS sequence"/>
</dbReference>
<dbReference type="GO" id="GO:0005524">
    <property type="term" value="F:ATP binding"/>
    <property type="evidence" value="ECO:0007669"/>
    <property type="project" value="UniProtKB-KW"/>
</dbReference>
<dbReference type="SUPFAM" id="SSF52374">
    <property type="entry name" value="Nucleotidylyl transferase"/>
    <property type="match status" value="1"/>
</dbReference>
<dbReference type="PRINTS" id="PR01038">
    <property type="entry name" value="TRNASYNTHARG"/>
</dbReference>
<comment type="caution">
    <text evidence="12">The sequence shown here is derived from an EMBL/GenBank/DDBJ whole genome shotgun (WGS) entry which is preliminary data.</text>
</comment>
<feature type="domain" description="NAC-A/B" evidence="11">
    <location>
        <begin position="50"/>
        <end position="115"/>
    </location>
</feature>
<evidence type="ECO:0000256" key="3">
    <source>
        <dbReference type="ARBA" id="ARBA00022741"/>
    </source>
</evidence>
<dbReference type="Pfam" id="PF00750">
    <property type="entry name" value="tRNA-synt_1d"/>
    <property type="match status" value="1"/>
</dbReference>
<feature type="non-terminal residue" evidence="12">
    <location>
        <position position="750"/>
    </location>
</feature>
<dbReference type="PANTHER" id="PTHR11956:SF11">
    <property type="entry name" value="ARGININE--TRNA LIGASE, MITOCHONDRIAL-RELATED"/>
    <property type="match status" value="1"/>
</dbReference>
<keyword evidence="6 9" id="KW-0030">Aminoacyl-tRNA synthetase</keyword>
<dbReference type="InterPro" id="IPR008909">
    <property type="entry name" value="DALR_anticod-bd"/>
</dbReference>
<dbReference type="InterPro" id="IPR001278">
    <property type="entry name" value="Arg-tRNA-ligase"/>
</dbReference>
<dbReference type="Pfam" id="PF05746">
    <property type="entry name" value="DALR_1"/>
    <property type="match status" value="1"/>
</dbReference>
<feature type="region of interest" description="Disordered" evidence="10">
    <location>
        <begin position="131"/>
        <end position="154"/>
    </location>
</feature>
<reference evidence="12" key="1">
    <citation type="journal article" date="2020" name="Fungal Divers.">
        <title>Resolving the Mortierellaceae phylogeny through synthesis of multi-gene phylogenetics and phylogenomics.</title>
        <authorList>
            <person name="Vandepol N."/>
            <person name="Liber J."/>
            <person name="Desiro A."/>
            <person name="Na H."/>
            <person name="Kennedy M."/>
            <person name="Barry K."/>
            <person name="Grigoriev I.V."/>
            <person name="Miller A.N."/>
            <person name="O'Donnell K."/>
            <person name="Stajich J.E."/>
            <person name="Bonito G."/>
        </authorList>
    </citation>
    <scope>NUCLEOTIDE SEQUENCE</scope>
    <source>
        <strain evidence="12">CK1249</strain>
    </source>
</reference>
<dbReference type="PANTHER" id="PTHR11956">
    <property type="entry name" value="ARGINYL-TRNA SYNTHETASE"/>
    <property type="match status" value="1"/>
</dbReference>
<comment type="similarity">
    <text evidence="8">Belongs to the NAC-beta family.</text>
</comment>
<dbReference type="CDD" id="cd14358">
    <property type="entry name" value="UBA_NAC_euk"/>
    <property type="match status" value="1"/>
</dbReference>
<dbReference type="GO" id="GO:0032543">
    <property type="term" value="P:mitochondrial translation"/>
    <property type="evidence" value="ECO:0007669"/>
    <property type="project" value="TreeGrafter"/>
</dbReference>
<keyword evidence="5 9" id="KW-0648">Protein biosynthesis</keyword>
<evidence type="ECO:0000313" key="12">
    <source>
        <dbReference type="EMBL" id="KAF9947137.1"/>
    </source>
</evidence>
<dbReference type="OrthoDB" id="68056at2759"/>
<evidence type="ECO:0000256" key="8">
    <source>
        <dbReference type="RuleBase" id="RU361272"/>
    </source>
</evidence>
<dbReference type="EMBL" id="JAAAHY010001723">
    <property type="protein sequence ID" value="KAF9947137.1"/>
    <property type="molecule type" value="Genomic_DNA"/>
</dbReference>
<keyword evidence="3 9" id="KW-0547">Nucleotide-binding</keyword>
<evidence type="ECO:0000256" key="9">
    <source>
        <dbReference type="RuleBase" id="RU363038"/>
    </source>
</evidence>
<evidence type="ECO:0000256" key="4">
    <source>
        <dbReference type="ARBA" id="ARBA00022840"/>
    </source>
</evidence>
<comment type="subunit">
    <text evidence="8">Part of the nascent polypeptide-associated complex (NAC).</text>
</comment>
<feature type="compositionally biased region" description="Low complexity" evidence="10">
    <location>
        <begin position="576"/>
        <end position="586"/>
    </location>
</feature>
<dbReference type="Gene3D" id="1.10.730.10">
    <property type="entry name" value="Isoleucyl-tRNA Synthetase, Domain 1"/>
    <property type="match status" value="1"/>
</dbReference>
<dbReference type="InterPro" id="IPR009080">
    <property type="entry name" value="tRNAsynth_Ia_anticodon-bd"/>
</dbReference>
<sequence length="750" mass="83384">MDGVSDSPAIVGEDSFRKADIENKTATIEEIHSGSESDSEQQSSSSRVQSRGEIKARKALSKLGLQKVKGVTRVTVRRSGQPILAISQPDVYKSLNSDAYIVFGEGQAEDVNSLQSQLQAAQEVLKDAGEDVEAGASAAAADEDDEEEVDEEGVSGEDIDLVIAQANCSRAKAVKALKANNNDIVNAIMELTIAGESLIRSVTPAGQFLNFAVDERAYTRETIQDVVQAEQAKQDYITSHQESLSPSRPGSTRRLASLGYGMDPTVGQGQVIAIDFSSPNIAKPFHGGHLRGTILGNFASRLLTGYGYQVVGINYLGDWGKQYGLMAVGFDRYGDRTQLKQDPIKHLYEVYVRINRDIAENPSLDKMANQYFKQMEDNDPTVLSLWQEFRSLSIDFYKVIYKRLGIEFDIYSGESESAKFVPQAYDLLRRKGLLKEQEDGAWIVDLSEYGLGICTLRRADGTTLYLTRDVAACLERAERFRFDQHLYVIGDDQNLHMKRLFKIMELAYADEAETSSRPHWTRALRHLSFGKVQGMSTRKGNVVFLDDILDTAQGTMLGKMKENESKFEAVKESYKQQQQQRQQDGQGSERNDQALDGVELVADQLGISAVVIQDFQARSSKGYEFSWKRMTESTGNTGIYLQYAHARLCGIEDKFGTRLNINANTDLLTEPEAFELANMVSMYPEITRSTLQTFEPSMIVNYLFGLSHAISSANQVLQVKAAVEMGQQDLAEARMLLLWTARVTLGNGMK</sequence>
<dbReference type="InterPro" id="IPR014729">
    <property type="entry name" value="Rossmann-like_a/b/a_fold"/>
</dbReference>
<feature type="compositionally biased region" description="Low complexity" evidence="10">
    <location>
        <begin position="36"/>
        <end position="49"/>
    </location>
</feature>
<accession>A0A9P6LWC2</accession>
<feature type="region of interest" description="Disordered" evidence="10">
    <location>
        <begin position="1"/>
        <end position="53"/>
    </location>
</feature>
<keyword evidence="4 9" id="KW-0067">ATP-binding</keyword>
<dbReference type="Gene3D" id="3.40.50.620">
    <property type="entry name" value="HUPs"/>
    <property type="match status" value="1"/>
</dbReference>
<feature type="region of interest" description="Disordered" evidence="10">
    <location>
        <begin position="237"/>
        <end position="256"/>
    </location>
</feature>
<dbReference type="GO" id="GO:0004814">
    <property type="term" value="F:arginine-tRNA ligase activity"/>
    <property type="evidence" value="ECO:0007669"/>
    <property type="project" value="UniProtKB-EC"/>
</dbReference>
<dbReference type="InterPro" id="IPR044034">
    <property type="entry name" value="NAC-like_UBA"/>
</dbReference>
<protein>
    <recommendedName>
        <fullName evidence="8">Nascent polypeptide-associated complex subunit beta</fullName>
    </recommendedName>
</protein>
<dbReference type="InterPro" id="IPR002715">
    <property type="entry name" value="Nas_poly-pep-assoc_cplx_dom"/>
</dbReference>
<dbReference type="SUPFAM" id="SSF47323">
    <property type="entry name" value="Anticodon-binding domain of a subclass of class I aminoacyl-tRNA synthetases"/>
    <property type="match status" value="1"/>
</dbReference>
<evidence type="ECO:0000256" key="6">
    <source>
        <dbReference type="ARBA" id="ARBA00023146"/>
    </source>
</evidence>
<dbReference type="NCBIfam" id="TIGR00456">
    <property type="entry name" value="argS"/>
    <property type="match status" value="1"/>
</dbReference>
<comment type="similarity">
    <text evidence="1 9">Belongs to the class-I aminoacyl-tRNA synthetase family.</text>
</comment>
<feature type="compositionally biased region" description="Acidic residues" evidence="10">
    <location>
        <begin position="141"/>
        <end position="154"/>
    </location>
</feature>
<evidence type="ECO:0000256" key="1">
    <source>
        <dbReference type="ARBA" id="ARBA00005594"/>
    </source>
</evidence>
<dbReference type="FunFam" id="1.10.730.10:FF:000006">
    <property type="entry name" value="Arginyl-tRNA synthetase 2, mitochondrial"/>
    <property type="match status" value="1"/>
</dbReference>
<feature type="region of interest" description="Disordered" evidence="10">
    <location>
        <begin position="568"/>
        <end position="591"/>
    </location>
</feature>
<feature type="compositionally biased region" description="Basic and acidic residues" evidence="10">
    <location>
        <begin position="14"/>
        <end position="35"/>
    </location>
</feature>
<dbReference type="FunFam" id="3.40.50.620:FF:000058">
    <property type="entry name" value="Mitochondrial arginyl-tRNA synthetase"/>
    <property type="match status" value="1"/>
</dbReference>
<dbReference type="InterPro" id="IPR035684">
    <property type="entry name" value="ArgRS_core"/>
</dbReference>
<dbReference type="Gene3D" id="1.10.8.10">
    <property type="entry name" value="DNA helicase RuvA subunit, C-terminal domain"/>
    <property type="match status" value="1"/>
</dbReference>